<dbReference type="Gene3D" id="1.20.1070.10">
    <property type="entry name" value="Rhodopsin 7-helix transmembrane proteins"/>
    <property type="match status" value="1"/>
</dbReference>
<comment type="subcellular location">
    <subcellularLocation>
        <location evidence="1">Membrane</location>
        <topology evidence="1">Multi-pass membrane protein</topology>
    </subcellularLocation>
</comment>
<dbReference type="InterPro" id="IPR000276">
    <property type="entry name" value="GPCR_Rhodpsn"/>
</dbReference>
<dbReference type="GO" id="GO:0004930">
    <property type="term" value="F:G protein-coupled receptor activity"/>
    <property type="evidence" value="ECO:0007669"/>
    <property type="project" value="UniProtKB-KW"/>
</dbReference>
<organism evidence="17 18">
    <name type="scientific">Triplophysa rosa</name>
    <name type="common">Cave loach</name>
    <dbReference type="NCBI Taxonomy" id="992332"/>
    <lineage>
        <taxon>Eukaryota</taxon>
        <taxon>Metazoa</taxon>
        <taxon>Chordata</taxon>
        <taxon>Craniata</taxon>
        <taxon>Vertebrata</taxon>
        <taxon>Euteleostomi</taxon>
        <taxon>Actinopterygii</taxon>
        <taxon>Neopterygii</taxon>
        <taxon>Teleostei</taxon>
        <taxon>Ostariophysi</taxon>
        <taxon>Cypriniformes</taxon>
        <taxon>Nemacheilidae</taxon>
        <taxon>Triplophysa</taxon>
    </lineage>
</organism>
<evidence type="ECO:0000256" key="6">
    <source>
        <dbReference type="ARBA" id="ARBA00022989"/>
    </source>
</evidence>
<evidence type="ECO:0000256" key="11">
    <source>
        <dbReference type="ARBA" id="ARBA00023170"/>
    </source>
</evidence>
<evidence type="ECO:0000256" key="7">
    <source>
        <dbReference type="ARBA" id="ARBA00022991"/>
    </source>
</evidence>
<evidence type="ECO:0000256" key="14">
    <source>
        <dbReference type="SAM" id="MobiDB-lite"/>
    </source>
</evidence>
<keyword evidence="18" id="KW-1185">Reference proteome</keyword>
<feature type="domain" description="G-protein coupled receptors family 1 profile" evidence="16">
    <location>
        <begin position="37"/>
        <end position="293"/>
    </location>
</feature>
<dbReference type="GO" id="GO:0009881">
    <property type="term" value="F:photoreceptor activity"/>
    <property type="evidence" value="ECO:0007669"/>
    <property type="project" value="UniProtKB-KW"/>
</dbReference>
<evidence type="ECO:0000256" key="1">
    <source>
        <dbReference type="ARBA" id="ARBA00004141"/>
    </source>
</evidence>
<dbReference type="InterPro" id="IPR027430">
    <property type="entry name" value="Retinal_BS"/>
</dbReference>
<dbReference type="GO" id="GO:0007602">
    <property type="term" value="P:phototransduction"/>
    <property type="evidence" value="ECO:0007669"/>
    <property type="project" value="UniProtKB-KW"/>
</dbReference>
<dbReference type="InterPro" id="IPR002962">
    <property type="entry name" value="Peropsin"/>
</dbReference>
<evidence type="ECO:0000313" key="18">
    <source>
        <dbReference type="Proteomes" id="UP001059041"/>
    </source>
</evidence>
<keyword evidence="10" id="KW-1015">Disulfide bond</keyword>
<feature type="region of interest" description="Disordered" evidence="14">
    <location>
        <begin position="322"/>
        <end position="359"/>
    </location>
</feature>
<feature type="transmembrane region" description="Helical" evidence="15">
    <location>
        <begin position="58"/>
        <end position="82"/>
    </location>
</feature>
<dbReference type="EMBL" id="JAFHDT010000017">
    <property type="protein sequence ID" value="KAI7797585.1"/>
    <property type="molecule type" value="Genomic_DNA"/>
</dbReference>
<evidence type="ECO:0000256" key="10">
    <source>
        <dbReference type="ARBA" id="ARBA00023157"/>
    </source>
</evidence>
<feature type="transmembrane region" description="Helical" evidence="15">
    <location>
        <begin position="102"/>
        <end position="124"/>
    </location>
</feature>
<evidence type="ECO:0000256" key="13">
    <source>
        <dbReference type="ARBA" id="ARBA00023224"/>
    </source>
</evidence>
<keyword evidence="6 15" id="KW-1133">Transmembrane helix</keyword>
<dbReference type="PRINTS" id="PR00237">
    <property type="entry name" value="GPCRRHODOPSN"/>
</dbReference>
<dbReference type="InterPro" id="IPR050125">
    <property type="entry name" value="GPCR_opsins"/>
</dbReference>
<proteinExistence type="predicted"/>
<dbReference type="Pfam" id="PF00001">
    <property type="entry name" value="7tm_1"/>
    <property type="match status" value="1"/>
</dbReference>
<dbReference type="PROSITE" id="PS00238">
    <property type="entry name" value="OPSIN"/>
    <property type="match status" value="1"/>
</dbReference>
<keyword evidence="4 15" id="KW-0812">Transmembrane</keyword>
<keyword evidence="13" id="KW-0807">Transducer</keyword>
<comment type="caution">
    <text evidence="17">The sequence shown here is derived from an EMBL/GenBank/DDBJ whole genome shotgun (WGS) entry which is preliminary data.</text>
</comment>
<keyword evidence="7" id="KW-0157">Chromophore</keyword>
<dbReference type="GO" id="GO:0016020">
    <property type="term" value="C:membrane"/>
    <property type="evidence" value="ECO:0007669"/>
    <property type="project" value="UniProtKB-SubCell"/>
</dbReference>
<accession>A0A9W7THZ0</accession>
<sequence>QMGNVSKTALFVSTISRQHDVFMGSLYSVFCVLSLLGNGMLLFVAYRKRSSLKPAEFFVVNLSVSDLGMTLSLFPLAIPSALAHRWLFGEVVCLCYAMCGVLFGLCSLTNLTALSSVCCLKVCFPNYGNKFSSNHACVMVAGVWCYASVFAVGPLARWGSFGPEPYGTACCINWYYPSHDVLAMSYIISLFIFCYVLPCTITILSYTLILLTVRGSRQAVKQHVSPQTKVTNAHTLIVKLSVAVCIGFLTAWSPYAVVAMWAAFSANEQVPPTAFALAAIFAKSSTICNPMVYLLFKPNFRKSLSQDTRSIRHRICLSHSKASPTAQIKGHQGQSSQTCNKKDASNSTPFSSSQPESYGACVHHADTQRHFQHPSTQTTACVLEGTVQPEITVRQLTENMYNDLL</sequence>
<dbReference type="GO" id="GO:0007601">
    <property type="term" value="P:visual perception"/>
    <property type="evidence" value="ECO:0007669"/>
    <property type="project" value="InterPro"/>
</dbReference>
<feature type="non-terminal residue" evidence="17">
    <location>
        <position position="1"/>
    </location>
</feature>
<evidence type="ECO:0000256" key="3">
    <source>
        <dbReference type="ARBA" id="ARBA00022606"/>
    </source>
</evidence>
<feature type="compositionally biased region" description="Polar residues" evidence="14">
    <location>
        <begin position="322"/>
        <end position="356"/>
    </location>
</feature>
<protein>
    <recommendedName>
        <fullName evidence="16">G-protein coupled receptors family 1 profile domain-containing protein</fullName>
    </recommendedName>
</protein>
<feature type="transmembrane region" description="Helical" evidence="15">
    <location>
        <begin position="274"/>
        <end position="296"/>
    </location>
</feature>
<evidence type="ECO:0000256" key="5">
    <source>
        <dbReference type="ARBA" id="ARBA00022925"/>
    </source>
</evidence>
<evidence type="ECO:0000313" key="17">
    <source>
        <dbReference type="EMBL" id="KAI7797585.1"/>
    </source>
</evidence>
<dbReference type="AlphaFoldDB" id="A0A9W7THZ0"/>
<feature type="transmembrane region" description="Helical" evidence="15">
    <location>
        <begin position="183"/>
        <end position="211"/>
    </location>
</feature>
<dbReference type="PRINTS" id="PR01244">
    <property type="entry name" value="PEROPSIN"/>
</dbReference>
<dbReference type="FunFam" id="1.20.1070.10:FF:000219">
    <property type="entry name" value="Opsin 5-like 2"/>
    <property type="match status" value="1"/>
</dbReference>
<evidence type="ECO:0000256" key="4">
    <source>
        <dbReference type="ARBA" id="ARBA00022692"/>
    </source>
</evidence>
<evidence type="ECO:0000256" key="12">
    <source>
        <dbReference type="ARBA" id="ARBA00023180"/>
    </source>
</evidence>
<keyword evidence="11" id="KW-0675">Receptor</keyword>
<dbReference type="PANTHER" id="PTHR24240">
    <property type="entry name" value="OPSIN"/>
    <property type="match status" value="1"/>
</dbReference>
<evidence type="ECO:0000256" key="15">
    <source>
        <dbReference type="SAM" id="Phobius"/>
    </source>
</evidence>
<dbReference type="Proteomes" id="UP001059041">
    <property type="component" value="Linkage Group LG17"/>
</dbReference>
<evidence type="ECO:0000256" key="2">
    <source>
        <dbReference type="ARBA" id="ARBA00022543"/>
    </source>
</evidence>
<evidence type="ECO:0000259" key="16">
    <source>
        <dbReference type="PROSITE" id="PS50262"/>
    </source>
</evidence>
<keyword evidence="3" id="KW-0716">Sensory transduction</keyword>
<dbReference type="InterPro" id="IPR017452">
    <property type="entry name" value="GPCR_Rhodpsn_7TM"/>
</dbReference>
<name>A0A9W7THZ0_TRIRA</name>
<gene>
    <name evidence="17" type="ORF">IRJ41_019469</name>
</gene>
<dbReference type="SUPFAM" id="SSF81321">
    <property type="entry name" value="Family A G protein-coupled receptor-like"/>
    <property type="match status" value="1"/>
</dbReference>
<keyword evidence="8" id="KW-0297">G-protein coupled receptor</keyword>
<feature type="transmembrane region" description="Helical" evidence="15">
    <location>
        <begin position="26"/>
        <end position="46"/>
    </location>
</feature>
<keyword evidence="2" id="KW-0600">Photoreceptor protein</keyword>
<dbReference type="CDD" id="cd15074">
    <property type="entry name" value="7tmA_Opsin5_neuropsin"/>
    <property type="match status" value="1"/>
</dbReference>
<keyword evidence="5" id="KW-0681">Retinal protein</keyword>
<keyword evidence="12" id="KW-0325">Glycoprotein</keyword>
<dbReference type="PROSITE" id="PS50262">
    <property type="entry name" value="G_PROTEIN_RECEP_F1_2"/>
    <property type="match status" value="1"/>
</dbReference>
<evidence type="ECO:0000256" key="8">
    <source>
        <dbReference type="ARBA" id="ARBA00023040"/>
    </source>
</evidence>
<evidence type="ECO:0000256" key="9">
    <source>
        <dbReference type="ARBA" id="ARBA00023136"/>
    </source>
</evidence>
<reference evidence="17" key="1">
    <citation type="submission" date="2021-02" db="EMBL/GenBank/DDBJ databases">
        <title>Comparative genomics reveals that relaxation of natural selection precedes convergent phenotypic evolution of cavefish.</title>
        <authorList>
            <person name="Peng Z."/>
        </authorList>
    </citation>
    <scope>NUCLEOTIDE SEQUENCE</scope>
    <source>
        <tissue evidence="17">Muscle</tissue>
    </source>
</reference>
<feature type="transmembrane region" description="Helical" evidence="15">
    <location>
        <begin position="136"/>
        <end position="156"/>
    </location>
</feature>
<feature type="transmembrane region" description="Helical" evidence="15">
    <location>
        <begin position="236"/>
        <end position="262"/>
    </location>
</feature>
<keyword evidence="9 15" id="KW-0472">Membrane</keyword>